<dbReference type="Proteomes" id="UP000636960">
    <property type="component" value="Unassembled WGS sequence"/>
</dbReference>
<comment type="caution">
    <text evidence="1">The sequence shown here is derived from an EMBL/GenBank/DDBJ whole genome shotgun (WGS) entry which is preliminary data.</text>
</comment>
<dbReference type="AlphaFoldDB" id="A0A919N2K3"/>
<name>A0A919N2K3_9ACTN</name>
<evidence type="ECO:0000313" key="1">
    <source>
        <dbReference type="EMBL" id="GIF00583.1"/>
    </source>
</evidence>
<evidence type="ECO:0000313" key="2">
    <source>
        <dbReference type="Proteomes" id="UP000636960"/>
    </source>
</evidence>
<sequence>MSAAGALLFARYAYPPNELGYCGPAGAGVLLDGSEGEIARRARGFEGAWAYLEFLAGVAGTADPLDEEVVEAYWIGNALLDQAEPAELTGFIRQRFAGQVGGTWVDADSRAVAHHSFHVFEVYPWAVLLHRTGNPAAVSVLDRCRIRTGVVREVGESTATVTARPLVWREGRLAAGPSAVERVTWSVGGRSLLAGLHVGDQVALHWDWVCDVLTADQVRKIIAYEERQLTLIAEKMS</sequence>
<dbReference type="EMBL" id="BOMV01000087">
    <property type="protein sequence ID" value="GIF00583.1"/>
    <property type="molecule type" value="Genomic_DNA"/>
</dbReference>
<reference evidence="1" key="1">
    <citation type="submission" date="2021-01" db="EMBL/GenBank/DDBJ databases">
        <title>Whole genome shotgun sequence of Actinoplanes rishiriensis NBRC 108556.</title>
        <authorList>
            <person name="Komaki H."/>
            <person name="Tamura T."/>
        </authorList>
    </citation>
    <scope>NUCLEOTIDE SEQUENCE</scope>
    <source>
        <strain evidence="1">NBRC 108556</strain>
    </source>
</reference>
<protein>
    <submittedName>
        <fullName evidence="1">Uncharacterized protein</fullName>
    </submittedName>
</protein>
<dbReference type="InterPro" id="IPR045660">
    <property type="entry name" value="DUF6390"/>
</dbReference>
<proteinExistence type="predicted"/>
<dbReference type="RefSeq" id="WP_239163425.1">
    <property type="nucleotide sequence ID" value="NZ_BOMV01000087.1"/>
</dbReference>
<dbReference type="Pfam" id="PF19927">
    <property type="entry name" value="DUF6390"/>
    <property type="match status" value="1"/>
</dbReference>
<organism evidence="1 2">
    <name type="scientific">Paractinoplanes rishiriensis</name>
    <dbReference type="NCBI Taxonomy" id="1050105"/>
    <lineage>
        <taxon>Bacteria</taxon>
        <taxon>Bacillati</taxon>
        <taxon>Actinomycetota</taxon>
        <taxon>Actinomycetes</taxon>
        <taxon>Micromonosporales</taxon>
        <taxon>Micromonosporaceae</taxon>
        <taxon>Paractinoplanes</taxon>
    </lineage>
</organism>
<gene>
    <name evidence="1" type="ORF">Ari01nite_80470</name>
</gene>
<accession>A0A919N2K3</accession>
<keyword evidence="2" id="KW-1185">Reference proteome</keyword>